<evidence type="ECO:0000313" key="2">
    <source>
        <dbReference type="Proteomes" id="UP001515500"/>
    </source>
</evidence>
<feature type="compositionally biased region" description="Basic residues" evidence="1">
    <location>
        <begin position="142"/>
        <end position="154"/>
    </location>
</feature>
<feature type="region of interest" description="Disordered" evidence="1">
    <location>
        <begin position="127"/>
        <end position="155"/>
    </location>
</feature>
<proteinExistence type="predicted"/>
<keyword evidence="2" id="KW-1185">Reference proteome</keyword>
<name>A0AB40C8S7_DIOCR</name>
<dbReference type="Proteomes" id="UP001515500">
    <property type="component" value="Chromosome 2"/>
</dbReference>
<dbReference type="AlphaFoldDB" id="A0AB40C8S7"/>
<evidence type="ECO:0000313" key="3">
    <source>
        <dbReference type="RefSeq" id="XP_039136264.1"/>
    </source>
</evidence>
<accession>A0AB40C8S7</accession>
<protein>
    <submittedName>
        <fullName evidence="3">Uncharacterized protein LOC120273647</fullName>
    </submittedName>
</protein>
<dbReference type="GeneID" id="120273647"/>
<sequence length="232" mass="25523">MIVWKSGLTTLASYSVKDHAGFRGSVRKGNWADWLRVDVGPASYLEGSGSGLDPVLEWDGEAPQCSVGESGRLLEGVDVLDVLVHKDIVKGAVLGDSHVSEMEDREEEYVSDESSYEFERSIRVSLPRLKERNSSPSNKATKGVRKSERHKKPSSRWNEEVGYVASLLDRPRRKSCVMIPLKRRRSSLGSVGCSGASSVVVDLSNNCSLRDDSDKVKYETLHPEGPSPIGCE</sequence>
<evidence type="ECO:0000256" key="1">
    <source>
        <dbReference type="SAM" id="MobiDB-lite"/>
    </source>
</evidence>
<gene>
    <name evidence="3" type="primary">LOC120273647</name>
</gene>
<reference evidence="3" key="1">
    <citation type="submission" date="2025-08" db="UniProtKB">
        <authorList>
            <consortium name="RefSeq"/>
        </authorList>
    </citation>
    <scope>IDENTIFICATION</scope>
</reference>
<organism evidence="2 3">
    <name type="scientific">Dioscorea cayennensis subsp. rotundata</name>
    <name type="common">White Guinea yam</name>
    <name type="synonym">Dioscorea rotundata</name>
    <dbReference type="NCBI Taxonomy" id="55577"/>
    <lineage>
        <taxon>Eukaryota</taxon>
        <taxon>Viridiplantae</taxon>
        <taxon>Streptophyta</taxon>
        <taxon>Embryophyta</taxon>
        <taxon>Tracheophyta</taxon>
        <taxon>Spermatophyta</taxon>
        <taxon>Magnoliopsida</taxon>
        <taxon>Liliopsida</taxon>
        <taxon>Dioscoreales</taxon>
        <taxon>Dioscoreaceae</taxon>
        <taxon>Dioscorea</taxon>
    </lineage>
</organism>
<dbReference type="RefSeq" id="XP_039136264.1">
    <property type="nucleotide sequence ID" value="XM_039280330.1"/>
</dbReference>